<feature type="compositionally biased region" description="Basic residues" evidence="2">
    <location>
        <begin position="1"/>
        <end position="14"/>
    </location>
</feature>
<dbReference type="EMBL" id="GDJX01020207">
    <property type="protein sequence ID" value="JAT47729.1"/>
    <property type="molecule type" value="Transcribed_RNA"/>
</dbReference>
<feature type="region of interest" description="Disordered" evidence="2">
    <location>
        <begin position="1"/>
        <end position="55"/>
    </location>
</feature>
<protein>
    <submittedName>
        <fullName evidence="4">Nucleolar complex protein 4 B</fullName>
    </submittedName>
</protein>
<dbReference type="PANTHER" id="PTHR12455">
    <property type="entry name" value="NUCLEOLAR COMPLEX PROTEIN 4"/>
    <property type="match status" value="1"/>
</dbReference>
<name>A0A1D1XZA5_9ARAE</name>
<dbReference type="PANTHER" id="PTHR12455:SF0">
    <property type="entry name" value="NUCLEOLAR COMPLEX PROTEIN 4 HOMOLOG"/>
    <property type="match status" value="1"/>
</dbReference>
<organism evidence="4">
    <name type="scientific">Anthurium amnicola</name>
    <dbReference type="NCBI Taxonomy" id="1678845"/>
    <lineage>
        <taxon>Eukaryota</taxon>
        <taxon>Viridiplantae</taxon>
        <taxon>Streptophyta</taxon>
        <taxon>Embryophyta</taxon>
        <taxon>Tracheophyta</taxon>
        <taxon>Spermatophyta</taxon>
        <taxon>Magnoliopsida</taxon>
        <taxon>Liliopsida</taxon>
        <taxon>Araceae</taxon>
        <taxon>Pothoideae</taxon>
        <taxon>Potheae</taxon>
        <taxon>Anthurium</taxon>
    </lineage>
</organism>
<evidence type="ECO:0000313" key="4">
    <source>
        <dbReference type="EMBL" id="JAT47729.1"/>
    </source>
</evidence>
<dbReference type="InterPro" id="IPR027193">
    <property type="entry name" value="Noc4"/>
</dbReference>
<evidence type="ECO:0000259" key="3">
    <source>
        <dbReference type="Pfam" id="PF03914"/>
    </source>
</evidence>
<sequence length="675" mass="75472">SRCSRHRRALKRPFRREASRSSPVQSPHRFLPPPQSRHQTMAPVPSKKQLTGDGGETLTLNQLKTLGEQLLSSRAHINHLPTLLSFLSPSSPPEFALESLLTLQPFFVTLLPEIQASPSRPKSLSLELARVGVEDQEKVYRAWLRSRFDEFANSLIQVAVCLQSEEAVRDVVLDALMEFVKLGKGGKFQSAIYHRFIHNLVHAVSSVQPILDLLATKFFKFIDVRYFTYTSLGKITSSYEPQSENGDANPEGVHKSEFRLGTITHNVYSILSRIPSDDANGDSKCEMWCQAEFDVGLSKEIDNMPSSKAVQGNGTSKKLKKTKNGVTYETRITKKLRAKFTKAWISFLKLPLPLDVYKEVLVTLPQIVIPHVVNPVILCDFLTRSYDIGGIISVMALSSLFVLITQHGVEYPNYYDKLYALLTPSIFMAKHRARFLQLLDTSLKSSHVPAYVAAAFAKKLSRLALSAPPSGSLVIIAIIHNLLRRHPSINFLVHQLANGGANGAEEYMESVTKSDAVPRMGDVKRGIDPFDIDECDLMKSNAMRSSLWEVDTMRNHYCPAVSRFVASLEDDLTVRAKTSEITVADFCSGSYATIFREEIKKRIKQVPLAFYKVTPTSLFSESDFTSWSFGDQLCEREKTRVDSMAASKAESDLEIHTTGKSDLGGLTKRQKVGCF</sequence>
<dbReference type="Pfam" id="PF03914">
    <property type="entry name" value="CBF"/>
    <property type="match status" value="1"/>
</dbReference>
<reference evidence="4" key="1">
    <citation type="submission" date="2015-07" db="EMBL/GenBank/DDBJ databases">
        <title>Transcriptome Assembly of Anthurium amnicola.</title>
        <authorList>
            <person name="Suzuki J."/>
        </authorList>
    </citation>
    <scope>NUCLEOTIDE SEQUENCE</scope>
</reference>
<dbReference type="GO" id="GO:0030692">
    <property type="term" value="C:Noc4p-Nop14p complex"/>
    <property type="evidence" value="ECO:0007669"/>
    <property type="project" value="TreeGrafter"/>
</dbReference>
<dbReference type="GO" id="GO:0032040">
    <property type="term" value="C:small-subunit processome"/>
    <property type="evidence" value="ECO:0007669"/>
    <property type="project" value="TreeGrafter"/>
</dbReference>
<comment type="similarity">
    <text evidence="1">Belongs to the CBF/MAK21 family.</text>
</comment>
<proteinExistence type="inferred from homology"/>
<dbReference type="AlphaFoldDB" id="A0A1D1XZA5"/>
<accession>A0A1D1XZA5</accession>
<gene>
    <name evidence="4" type="primary">noc4l-b_2</name>
    <name evidence="4" type="ORF">g.54691</name>
</gene>
<evidence type="ECO:0000256" key="2">
    <source>
        <dbReference type="SAM" id="MobiDB-lite"/>
    </source>
</evidence>
<dbReference type="GO" id="GO:0042254">
    <property type="term" value="P:ribosome biogenesis"/>
    <property type="evidence" value="ECO:0007669"/>
    <property type="project" value="InterPro"/>
</dbReference>
<feature type="domain" description="CCAAT-binding factor" evidence="3">
    <location>
        <begin position="393"/>
        <end position="565"/>
    </location>
</feature>
<dbReference type="InterPro" id="IPR005612">
    <property type="entry name" value="CCAAT-binding_factor"/>
</dbReference>
<feature type="non-terminal residue" evidence="4">
    <location>
        <position position="1"/>
    </location>
</feature>
<evidence type="ECO:0000256" key="1">
    <source>
        <dbReference type="ARBA" id="ARBA00007797"/>
    </source>
</evidence>